<dbReference type="PANTHER" id="PTHR30289:SF1">
    <property type="entry name" value="PEBP (PHOSPHATIDYLETHANOLAMINE-BINDING PROTEIN) FAMILY PROTEIN"/>
    <property type="match status" value="1"/>
</dbReference>
<reference evidence="1" key="1">
    <citation type="submission" date="2021-03" db="EMBL/GenBank/DDBJ databases">
        <title>Acanthopleuribacteraceae sp. M133.</title>
        <authorList>
            <person name="Wang G."/>
        </authorList>
    </citation>
    <scope>NUCLEOTIDE SEQUENCE</scope>
    <source>
        <strain evidence="1">M133</strain>
    </source>
</reference>
<evidence type="ECO:0000313" key="1">
    <source>
        <dbReference type="EMBL" id="QTD51606.1"/>
    </source>
</evidence>
<dbReference type="PANTHER" id="PTHR30289">
    <property type="entry name" value="UNCHARACTERIZED PROTEIN YBCL-RELATED"/>
    <property type="match status" value="1"/>
</dbReference>
<dbReference type="SUPFAM" id="SSF49777">
    <property type="entry name" value="PEBP-like"/>
    <property type="match status" value="1"/>
</dbReference>
<dbReference type="Gene3D" id="3.90.280.10">
    <property type="entry name" value="PEBP-like"/>
    <property type="match status" value="1"/>
</dbReference>
<evidence type="ECO:0000313" key="2">
    <source>
        <dbReference type="Proteomes" id="UP000663929"/>
    </source>
</evidence>
<proteinExistence type="predicted"/>
<dbReference type="InterPro" id="IPR036610">
    <property type="entry name" value="PEBP-like_sf"/>
</dbReference>
<dbReference type="Proteomes" id="UP000663929">
    <property type="component" value="Chromosome"/>
</dbReference>
<dbReference type="NCBIfam" id="TIGR00481">
    <property type="entry name" value="YbhB/YbcL family Raf kinase inhibitor-like protein"/>
    <property type="match status" value="1"/>
</dbReference>
<protein>
    <submittedName>
        <fullName evidence="1">YbhB/YbcL family Raf kinase inhibitor-like protein</fullName>
    </submittedName>
</protein>
<accession>A0A8A4TNQ6</accession>
<dbReference type="RefSeq" id="WP_237381734.1">
    <property type="nucleotide sequence ID" value="NZ_CP071793.1"/>
</dbReference>
<gene>
    <name evidence="1" type="ORF">J3U87_03975</name>
</gene>
<name>A0A8A4TNQ6_SULCO</name>
<dbReference type="Pfam" id="PF01161">
    <property type="entry name" value="PBP"/>
    <property type="match status" value="1"/>
</dbReference>
<dbReference type="CDD" id="cd00865">
    <property type="entry name" value="PEBP_bact_arch"/>
    <property type="match status" value="1"/>
</dbReference>
<dbReference type="AlphaFoldDB" id="A0A8A4TNQ6"/>
<keyword evidence="2" id="KW-1185">Reference proteome</keyword>
<dbReference type="InterPro" id="IPR008914">
    <property type="entry name" value="PEBP"/>
</dbReference>
<dbReference type="KEGG" id="scor:J3U87_03975"/>
<dbReference type="InterPro" id="IPR005247">
    <property type="entry name" value="YbhB_YbcL/LppC-like"/>
</dbReference>
<dbReference type="EMBL" id="CP071793">
    <property type="protein sequence ID" value="QTD51606.1"/>
    <property type="molecule type" value="Genomic_DNA"/>
</dbReference>
<organism evidence="1 2">
    <name type="scientific">Sulfidibacter corallicola</name>
    <dbReference type="NCBI Taxonomy" id="2818388"/>
    <lineage>
        <taxon>Bacteria</taxon>
        <taxon>Pseudomonadati</taxon>
        <taxon>Acidobacteriota</taxon>
        <taxon>Holophagae</taxon>
        <taxon>Acanthopleuribacterales</taxon>
        <taxon>Acanthopleuribacteraceae</taxon>
        <taxon>Sulfidibacter</taxon>
    </lineage>
</organism>
<sequence length="207" mass="22033">MKLTLSSFADGAAIPGKYAFCVPAEEGHVAMSSNINPHLAWSGLPEGTKSLALICHDPDVPSVGDDVNQEGKTVPHDLPRVDFYHWVLVDMPATLTEIAEGAASNAVTARGKALGATPHGLAGYNDYTGWFAGDADMEGDYGNYDGPCPPWNDERLHHYVFTLYALDVETLGLSGRFGGGDAVKALEGHVLDKASWTGTYTLNPNVT</sequence>